<dbReference type="Proteomes" id="UP000530928">
    <property type="component" value="Unassembled WGS sequence"/>
</dbReference>
<protein>
    <submittedName>
        <fullName evidence="2">Uncharacterized protein</fullName>
    </submittedName>
</protein>
<evidence type="ECO:0000313" key="3">
    <source>
        <dbReference type="Proteomes" id="UP000530928"/>
    </source>
</evidence>
<comment type="caution">
    <text evidence="2">The sequence shown here is derived from an EMBL/GenBank/DDBJ whole genome shotgun (WGS) entry which is preliminary data.</text>
</comment>
<feature type="transmembrane region" description="Helical" evidence="1">
    <location>
        <begin position="104"/>
        <end position="122"/>
    </location>
</feature>
<feature type="transmembrane region" description="Helical" evidence="1">
    <location>
        <begin position="35"/>
        <end position="52"/>
    </location>
</feature>
<organism evidence="2 3">
    <name type="scientific">Nonomuraea soli</name>
    <dbReference type="NCBI Taxonomy" id="1032476"/>
    <lineage>
        <taxon>Bacteria</taxon>
        <taxon>Bacillati</taxon>
        <taxon>Actinomycetota</taxon>
        <taxon>Actinomycetes</taxon>
        <taxon>Streptosporangiales</taxon>
        <taxon>Streptosporangiaceae</taxon>
        <taxon>Nonomuraea</taxon>
    </lineage>
</organism>
<keyword evidence="3" id="KW-1185">Reference proteome</keyword>
<name>A0A7W0CTG2_9ACTN</name>
<dbReference type="RefSeq" id="WP_312895008.1">
    <property type="nucleotide sequence ID" value="NZ_BAABAM010000008.1"/>
</dbReference>
<feature type="transmembrane region" description="Helical" evidence="1">
    <location>
        <begin position="239"/>
        <end position="257"/>
    </location>
</feature>
<evidence type="ECO:0000256" key="1">
    <source>
        <dbReference type="SAM" id="Phobius"/>
    </source>
</evidence>
<accession>A0A7W0CTG2</accession>
<feature type="transmembrane region" description="Helical" evidence="1">
    <location>
        <begin position="72"/>
        <end position="92"/>
    </location>
</feature>
<keyword evidence="1" id="KW-1133">Transmembrane helix</keyword>
<feature type="transmembrane region" description="Helical" evidence="1">
    <location>
        <begin position="269"/>
        <end position="295"/>
    </location>
</feature>
<feature type="transmembrane region" description="Helical" evidence="1">
    <location>
        <begin position="190"/>
        <end position="209"/>
    </location>
</feature>
<keyword evidence="1" id="KW-0812">Transmembrane</keyword>
<reference evidence="2 3" key="1">
    <citation type="submission" date="2020-07" db="EMBL/GenBank/DDBJ databases">
        <title>Genomic Encyclopedia of Type Strains, Phase IV (KMG-IV): sequencing the most valuable type-strain genomes for metagenomic binning, comparative biology and taxonomic classification.</title>
        <authorList>
            <person name="Goeker M."/>
        </authorList>
    </citation>
    <scope>NUCLEOTIDE SEQUENCE [LARGE SCALE GENOMIC DNA]</scope>
    <source>
        <strain evidence="2 3">DSM 45533</strain>
    </source>
</reference>
<dbReference type="EMBL" id="JACDUR010000009">
    <property type="protein sequence ID" value="MBA2896883.1"/>
    <property type="molecule type" value="Genomic_DNA"/>
</dbReference>
<feature type="transmembrane region" description="Helical" evidence="1">
    <location>
        <begin position="301"/>
        <end position="321"/>
    </location>
</feature>
<sequence length="327" mass="34985">MTALLGVWFGVGLMIDAWAHSNPELVGLETFFTPWHAVFYSGFAAVSAWIVWQVWRNVRTGRQGLAAVPHGYLAGLLAIPAFATFGLADMIWHTVLGIETNIDILFSPSHLGLVSTMALIVTTPLRSAWKAPDVGERPSLGRLVPAVLGLAFASTLVSLFLSYGDALQWGPRGIVGAFSGADFRGGPDQLATAMVISNMVLTSAVLFLVRRWNLPFGALTLFTTVFILMSGAQTMFSNWPILLGVVVAGLVGDLLVLRLRPSESRRGAFWAFAGVWSFLTWSIYIGVASAAAGALPLVPELWTGAPIVAGLLGLVLGVLMLPDARRP</sequence>
<keyword evidence="1" id="KW-0472">Membrane</keyword>
<feature type="transmembrane region" description="Helical" evidence="1">
    <location>
        <begin position="216"/>
        <end position="233"/>
    </location>
</feature>
<feature type="transmembrane region" description="Helical" evidence="1">
    <location>
        <begin position="143"/>
        <end position="163"/>
    </location>
</feature>
<evidence type="ECO:0000313" key="2">
    <source>
        <dbReference type="EMBL" id="MBA2896883.1"/>
    </source>
</evidence>
<dbReference type="AlphaFoldDB" id="A0A7W0CTG2"/>
<proteinExistence type="predicted"/>
<gene>
    <name evidence="2" type="ORF">HNR30_008274</name>
</gene>